<dbReference type="EMBL" id="CP013118">
    <property type="protein sequence ID" value="ALO14245.1"/>
    <property type="molecule type" value="Genomic_DNA"/>
</dbReference>
<dbReference type="Proteomes" id="UP000064893">
    <property type="component" value="Chromosome"/>
</dbReference>
<evidence type="ECO:0000313" key="7">
    <source>
        <dbReference type="Proteomes" id="UP000064893"/>
    </source>
</evidence>
<feature type="transmembrane region" description="Helical" evidence="5">
    <location>
        <begin position="70"/>
        <end position="92"/>
    </location>
</feature>
<dbReference type="KEGG" id="blq:L21SP5_00569"/>
<organism evidence="6 7">
    <name type="scientific">Salinivirga cyanobacteriivorans</name>
    <dbReference type="NCBI Taxonomy" id="1307839"/>
    <lineage>
        <taxon>Bacteria</taxon>
        <taxon>Pseudomonadati</taxon>
        <taxon>Bacteroidota</taxon>
        <taxon>Bacteroidia</taxon>
        <taxon>Bacteroidales</taxon>
        <taxon>Salinivirgaceae</taxon>
        <taxon>Salinivirga</taxon>
    </lineage>
</organism>
<comment type="subcellular location">
    <subcellularLocation>
        <location evidence="1">Membrane</location>
        <topology evidence="1">Multi-pass membrane protein</topology>
    </subcellularLocation>
</comment>
<feature type="transmembrane region" description="Helical" evidence="5">
    <location>
        <begin position="104"/>
        <end position="125"/>
    </location>
</feature>
<proteinExistence type="predicted"/>
<keyword evidence="3 5" id="KW-1133">Transmembrane helix</keyword>
<keyword evidence="4 5" id="KW-0472">Membrane</keyword>
<dbReference type="RefSeq" id="WP_057951812.1">
    <property type="nucleotide sequence ID" value="NZ_CP013118.1"/>
</dbReference>
<evidence type="ECO:0000256" key="4">
    <source>
        <dbReference type="ARBA" id="ARBA00023136"/>
    </source>
</evidence>
<accession>A0A0S2HW87</accession>
<evidence type="ECO:0000256" key="2">
    <source>
        <dbReference type="ARBA" id="ARBA00022692"/>
    </source>
</evidence>
<dbReference type="InterPro" id="IPR032808">
    <property type="entry name" value="DoxX"/>
</dbReference>
<gene>
    <name evidence="6" type="ORF">L21SP5_00569</name>
</gene>
<dbReference type="OrthoDB" id="265224at2"/>
<reference evidence="6 7" key="1">
    <citation type="submission" date="2015-11" db="EMBL/GenBank/DDBJ databases">
        <title>Description and complete genome sequence of a novel strain predominating in hypersaline microbial mats and representing a new family of the Bacteriodetes phylum.</title>
        <authorList>
            <person name="Spring S."/>
            <person name="Bunk B."/>
            <person name="Sproer C."/>
            <person name="Klenk H.-P."/>
        </authorList>
    </citation>
    <scope>NUCLEOTIDE SEQUENCE [LARGE SCALE GENOMIC DNA]</scope>
    <source>
        <strain evidence="6 7">L21-Spi-D4</strain>
    </source>
</reference>
<dbReference type="PATRIC" id="fig|1307839.3.peg.614"/>
<feature type="transmembrane region" description="Helical" evidence="5">
    <location>
        <begin position="131"/>
        <end position="149"/>
    </location>
</feature>
<evidence type="ECO:0000256" key="3">
    <source>
        <dbReference type="ARBA" id="ARBA00022989"/>
    </source>
</evidence>
<sequence>MNLRGNTFDKIDKRITYWMANQGIKLLRISIGLIFFWFGALKFFEGLSPAQGLAVQTIDVITFGLLPEKLILYGLAIWEVLIGIGLLFNIFLRETLLLLYLQMIGTFTPVFLFPNEVFTVFPYGLTFEGQYIIKNLVVVSAGITLGATVRGGRLRADNETD</sequence>
<feature type="transmembrane region" description="Helical" evidence="5">
    <location>
        <begin position="26"/>
        <end position="44"/>
    </location>
</feature>
<dbReference type="GO" id="GO:0016020">
    <property type="term" value="C:membrane"/>
    <property type="evidence" value="ECO:0007669"/>
    <property type="project" value="UniProtKB-SubCell"/>
</dbReference>
<keyword evidence="2 5" id="KW-0812">Transmembrane</keyword>
<name>A0A0S2HW87_9BACT</name>
<evidence type="ECO:0000313" key="6">
    <source>
        <dbReference type="EMBL" id="ALO14245.1"/>
    </source>
</evidence>
<dbReference type="AlphaFoldDB" id="A0A0S2HW87"/>
<dbReference type="Pfam" id="PF07681">
    <property type="entry name" value="DoxX"/>
    <property type="match status" value="1"/>
</dbReference>
<protein>
    <submittedName>
        <fullName evidence="6">Putative membrane protein</fullName>
    </submittedName>
</protein>
<evidence type="ECO:0000256" key="1">
    <source>
        <dbReference type="ARBA" id="ARBA00004141"/>
    </source>
</evidence>
<dbReference type="STRING" id="1307839.L21SP5_00569"/>
<keyword evidence="7" id="KW-1185">Reference proteome</keyword>
<evidence type="ECO:0000256" key="5">
    <source>
        <dbReference type="SAM" id="Phobius"/>
    </source>
</evidence>